<comment type="caution">
    <text evidence="5">The sequence shown here is derived from an EMBL/GenBank/DDBJ whole genome shotgun (WGS) entry which is preliminary data.</text>
</comment>
<dbReference type="PANTHER" id="PTHR37984:SF5">
    <property type="entry name" value="PROTEIN NYNRIN-LIKE"/>
    <property type="match status" value="1"/>
</dbReference>
<protein>
    <recommendedName>
        <fullName evidence="7">Peptidase A2 domain-containing protein</fullName>
    </recommendedName>
</protein>
<dbReference type="SUPFAM" id="SSF50630">
    <property type="entry name" value="Acid proteases"/>
    <property type="match status" value="1"/>
</dbReference>
<dbReference type="Gene3D" id="3.10.10.10">
    <property type="entry name" value="HIV Type 1 Reverse Transcriptase, subunit A, domain 1"/>
    <property type="match status" value="1"/>
</dbReference>
<keyword evidence="1" id="KW-0808">Transferase</keyword>
<dbReference type="PANTHER" id="PTHR37984">
    <property type="entry name" value="PROTEIN CBG26694"/>
    <property type="match status" value="1"/>
</dbReference>
<evidence type="ECO:0000256" key="3">
    <source>
        <dbReference type="ARBA" id="ARBA00022722"/>
    </source>
</evidence>
<evidence type="ECO:0008006" key="7">
    <source>
        <dbReference type="Google" id="ProtNLM"/>
    </source>
</evidence>
<sequence length="341" mass="38262">MMVDGQNCQVKIDSGACYSVAGTNWMMRGERLKVQAPVQHVEGIGGFLLDVIDVWSFDMVNVYRQVVKLSACVIHGCTDEFLFGVDFLEKHRTTIDFDGCELKYNERDYEVMIPFQTSNDRQDATVATVRLPVEVAVAMRDGENGVFIPARNHGAVSIATTVTTAKNRKILEPAVNDHSGHIRLPSKTVLSSWIPVDDDMEVLPVNNEFQYERVKDWLDELGDGTTPLENEDEVQVGVNYSRTRELVLKVLRTYRNLTKPCGDCPAATTLDVEHHNDTGTAAPIMMKRRRQAQTEEQTVDRNVDTMLNTGVIEESDGASGFPVVLVRKKDGEVWFCVDYRA</sequence>
<gene>
    <name evidence="5" type="ORF">PHPALM_12211</name>
</gene>
<evidence type="ECO:0000313" key="6">
    <source>
        <dbReference type="Proteomes" id="UP000237271"/>
    </source>
</evidence>
<keyword evidence="4" id="KW-0255">Endonuclease</keyword>
<dbReference type="Gene3D" id="2.40.70.10">
    <property type="entry name" value="Acid Proteases"/>
    <property type="match status" value="1"/>
</dbReference>
<dbReference type="GO" id="GO:0016779">
    <property type="term" value="F:nucleotidyltransferase activity"/>
    <property type="evidence" value="ECO:0007669"/>
    <property type="project" value="UniProtKB-KW"/>
</dbReference>
<reference evidence="5 6" key="1">
    <citation type="journal article" date="2017" name="Genome Biol. Evol.">
        <title>Phytophthora megakarya and P. palmivora, closely related causal agents of cacao black pod rot, underwent increases in genome sizes and gene numbers by different mechanisms.</title>
        <authorList>
            <person name="Ali S.S."/>
            <person name="Shao J."/>
            <person name="Lary D.J."/>
            <person name="Kronmiller B."/>
            <person name="Shen D."/>
            <person name="Strem M.D."/>
            <person name="Amoako-Attah I."/>
            <person name="Akrofi A.Y."/>
            <person name="Begoude B.A."/>
            <person name="Ten Hoopen G.M."/>
            <person name="Coulibaly K."/>
            <person name="Kebe B.I."/>
            <person name="Melnick R.L."/>
            <person name="Guiltinan M.J."/>
            <person name="Tyler B.M."/>
            <person name="Meinhardt L.W."/>
            <person name="Bailey B.A."/>
        </authorList>
    </citation>
    <scope>NUCLEOTIDE SEQUENCE [LARGE SCALE GENOMIC DNA]</scope>
    <source>
        <strain evidence="6">sbr112.9</strain>
    </source>
</reference>
<proteinExistence type="predicted"/>
<dbReference type="AlphaFoldDB" id="A0A2P4Y096"/>
<dbReference type="InterPro" id="IPR043502">
    <property type="entry name" value="DNA/RNA_pol_sf"/>
</dbReference>
<keyword evidence="6" id="KW-1185">Reference proteome</keyword>
<dbReference type="InterPro" id="IPR021109">
    <property type="entry name" value="Peptidase_aspartic_dom_sf"/>
</dbReference>
<dbReference type="EMBL" id="NCKW01006559">
    <property type="protein sequence ID" value="POM71242.1"/>
    <property type="molecule type" value="Genomic_DNA"/>
</dbReference>
<evidence type="ECO:0000256" key="1">
    <source>
        <dbReference type="ARBA" id="ARBA00022679"/>
    </source>
</evidence>
<dbReference type="InterPro" id="IPR050951">
    <property type="entry name" value="Retrovirus_Pol_polyprotein"/>
</dbReference>
<evidence type="ECO:0000256" key="4">
    <source>
        <dbReference type="ARBA" id="ARBA00022759"/>
    </source>
</evidence>
<organism evidence="5 6">
    <name type="scientific">Phytophthora palmivora</name>
    <dbReference type="NCBI Taxonomy" id="4796"/>
    <lineage>
        <taxon>Eukaryota</taxon>
        <taxon>Sar</taxon>
        <taxon>Stramenopiles</taxon>
        <taxon>Oomycota</taxon>
        <taxon>Peronosporomycetes</taxon>
        <taxon>Peronosporales</taxon>
        <taxon>Peronosporaceae</taxon>
        <taxon>Phytophthora</taxon>
    </lineage>
</organism>
<dbReference type="Proteomes" id="UP000237271">
    <property type="component" value="Unassembled WGS sequence"/>
</dbReference>
<dbReference type="OrthoDB" id="124658at2759"/>
<name>A0A2P4Y096_9STRA</name>
<evidence type="ECO:0000256" key="2">
    <source>
        <dbReference type="ARBA" id="ARBA00022695"/>
    </source>
</evidence>
<dbReference type="SUPFAM" id="SSF56672">
    <property type="entry name" value="DNA/RNA polymerases"/>
    <property type="match status" value="1"/>
</dbReference>
<keyword evidence="4" id="KW-0378">Hydrolase</keyword>
<keyword evidence="2" id="KW-0548">Nucleotidyltransferase</keyword>
<accession>A0A2P4Y096</accession>
<evidence type="ECO:0000313" key="5">
    <source>
        <dbReference type="EMBL" id="POM71242.1"/>
    </source>
</evidence>
<keyword evidence="3" id="KW-0540">Nuclease</keyword>
<dbReference type="GO" id="GO:0004519">
    <property type="term" value="F:endonuclease activity"/>
    <property type="evidence" value="ECO:0007669"/>
    <property type="project" value="UniProtKB-KW"/>
</dbReference>